<dbReference type="SUPFAM" id="SSF159245">
    <property type="entry name" value="AttH-like"/>
    <property type="match status" value="1"/>
</dbReference>
<proteinExistence type="predicted"/>
<accession>A0A1F6WBT7</accession>
<reference evidence="1 2" key="1">
    <citation type="journal article" date="2016" name="Nat. Commun.">
        <title>Thousands of microbial genomes shed light on interconnected biogeochemical processes in an aquifer system.</title>
        <authorList>
            <person name="Anantharaman K."/>
            <person name="Brown C.T."/>
            <person name="Hug L.A."/>
            <person name="Sharon I."/>
            <person name="Castelle C.J."/>
            <person name="Probst A.J."/>
            <person name="Thomas B.C."/>
            <person name="Singh A."/>
            <person name="Wilkins M.J."/>
            <person name="Karaoz U."/>
            <person name="Brodie E.L."/>
            <person name="Williams K.H."/>
            <person name="Hubbard S.S."/>
            <person name="Banfield J.F."/>
        </authorList>
    </citation>
    <scope>NUCLEOTIDE SEQUENCE [LARGE SCALE GENOMIC DNA]</scope>
</reference>
<evidence type="ECO:0000313" key="2">
    <source>
        <dbReference type="Proteomes" id="UP000177052"/>
    </source>
</evidence>
<gene>
    <name evidence="1" type="ORF">A3F19_01120</name>
</gene>
<evidence type="ECO:0008006" key="3">
    <source>
        <dbReference type="Google" id="ProtNLM"/>
    </source>
</evidence>
<organism evidence="1 2">
    <name type="scientific">Candidatus Nomurabacteria bacterium RIFCSPHIGHO2_12_FULL_37_29</name>
    <dbReference type="NCBI Taxonomy" id="1801759"/>
    <lineage>
        <taxon>Bacteria</taxon>
        <taxon>Candidatus Nomuraibacteriota</taxon>
    </lineage>
</organism>
<protein>
    <recommendedName>
        <fullName evidence="3">AttH domain-containing protein</fullName>
    </recommendedName>
</protein>
<sequence>MVNSSHLIANQEPHSDGWHYLDSRDEKHKKNYIEWKYFNFTQKDLAGYIIYYVIDPEKNTKFGGGRLLIRIVKDGVSYGLIKKIDMEKVELDLLSASMSMGDAEIVEKSSYIYKIKGKANNLNWNLDYRQRAPTIESFQNLNTCLIRWEKVNWLIKMPRAQVTGDITIDKEVFHVDALGYSDTNWGEMVPFFTKYEWGQYSDANFSLVFGMLYRFSKMKSSYFYLVFGEHVVALENALCEVKRIDWIFDKILGVKVPGKNIFSVKNKEYEIKFSTNLIYHDNLGLKIYPFLPKIVVSEQIVEYEGSVTKNGVTLHEFKGRGFKEWTTRTWKSVPLSF</sequence>
<dbReference type="Proteomes" id="UP000177052">
    <property type="component" value="Unassembled WGS sequence"/>
</dbReference>
<evidence type="ECO:0000313" key="1">
    <source>
        <dbReference type="EMBL" id="OGI79359.1"/>
    </source>
</evidence>
<dbReference type="AlphaFoldDB" id="A0A1F6WBT7"/>
<comment type="caution">
    <text evidence="1">The sequence shown here is derived from an EMBL/GenBank/DDBJ whole genome shotgun (WGS) entry which is preliminary data.</text>
</comment>
<dbReference type="EMBL" id="MFUJ01000014">
    <property type="protein sequence ID" value="OGI79359.1"/>
    <property type="molecule type" value="Genomic_DNA"/>
</dbReference>
<name>A0A1F6WBT7_9BACT</name>